<proteinExistence type="predicted"/>
<organism evidence="1 2">
    <name type="scientific">Massilia atriviolacea</name>
    <dbReference type="NCBI Taxonomy" id="2495579"/>
    <lineage>
        <taxon>Bacteria</taxon>
        <taxon>Pseudomonadati</taxon>
        <taxon>Pseudomonadota</taxon>
        <taxon>Betaproteobacteria</taxon>
        <taxon>Burkholderiales</taxon>
        <taxon>Oxalobacteraceae</taxon>
        <taxon>Telluria group</taxon>
        <taxon>Massilia</taxon>
    </lineage>
</organism>
<gene>
    <name evidence="1" type="ORF">EJB06_11080</name>
</gene>
<dbReference type="EMBL" id="RXLQ01000005">
    <property type="protein sequence ID" value="RSZ58879.1"/>
    <property type="molecule type" value="Genomic_DNA"/>
</dbReference>
<accession>A0A430HN08</accession>
<dbReference type="Proteomes" id="UP000278085">
    <property type="component" value="Unassembled WGS sequence"/>
</dbReference>
<evidence type="ECO:0000313" key="2">
    <source>
        <dbReference type="Proteomes" id="UP000278085"/>
    </source>
</evidence>
<protein>
    <submittedName>
        <fullName evidence="1">Uncharacterized protein</fullName>
    </submittedName>
</protein>
<sequence>MQSMTVGDTQQSVHDLLTKADSELVQMYGTPASMKMLVNGDVERTWSIGSGTLHVTHTETGKVADVKFFMNITAGELETMTKLTQA</sequence>
<dbReference type="AlphaFoldDB" id="A0A430HN08"/>
<comment type="caution">
    <text evidence="1">The sequence shown here is derived from an EMBL/GenBank/DDBJ whole genome shotgun (WGS) entry which is preliminary data.</text>
</comment>
<reference evidence="1 2" key="1">
    <citation type="submission" date="2018-12" db="EMBL/GenBank/DDBJ databases">
        <authorList>
            <person name="Yang E."/>
        </authorList>
    </citation>
    <scope>NUCLEOTIDE SEQUENCE [LARGE SCALE GENOMIC DNA]</scope>
    <source>
        <strain evidence="1 2">SOD</strain>
    </source>
</reference>
<evidence type="ECO:0000313" key="1">
    <source>
        <dbReference type="EMBL" id="RSZ58879.1"/>
    </source>
</evidence>
<dbReference type="RefSeq" id="WP_126074085.1">
    <property type="nucleotide sequence ID" value="NZ_CP051166.1"/>
</dbReference>
<name>A0A430HN08_9BURK</name>
<keyword evidence="2" id="KW-1185">Reference proteome</keyword>
<dbReference type="OrthoDB" id="9791139at2"/>